<dbReference type="GO" id="GO:0004386">
    <property type="term" value="F:helicase activity"/>
    <property type="evidence" value="ECO:0007669"/>
    <property type="project" value="UniProtKB-KW"/>
</dbReference>
<accession>A0A9W8M2F4</accession>
<evidence type="ECO:0000256" key="3">
    <source>
        <dbReference type="ARBA" id="ARBA00022741"/>
    </source>
</evidence>
<dbReference type="InterPro" id="IPR016024">
    <property type="entry name" value="ARM-type_fold"/>
</dbReference>
<feature type="region of interest" description="Disordered" evidence="9">
    <location>
        <begin position="158"/>
        <end position="233"/>
    </location>
</feature>
<evidence type="ECO:0000259" key="10">
    <source>
        <dbReference type="PROSITE" id="PS51192"/>
    </source>
</evidence>
<comment type="caution">
    <text evidence="12">The sequence shown here is derived from an EMBL/GenBank/DDBJ whole genome shotgun (WGS) entry which is preliminary data.</text>
</comment>
<feature type="domain" description="Helicase ATP-binding" evidence="10">
    <location>
        <begin position="1224"/>
        <end position="1401"/>
    </location>
</feature>
<dbReference type="InterPro" id="IPR038718">
    <property type="entry name" value="SNF2-like_sf"/>
</dbReference>
<dbReference type="InterPro" id="IPR027417">
    <property type="entry name" value="P-loop_NTPase"/>
</dbReference>
<dbReference type="Pfam" id="PF12054">
    <property type="entry name" value="DUF3535"/>
    <property type="match status" value="1"/>
</dbReference>
<dbReference type="GO" id="GO:0003677">
    <property type="term" value="F:DNA binding"/>
    <property type="evidence" value="ECO:0007669"/>
    <property type="project" value="UniProtKB-KW"/>
</dbReference>
<protein>
    <submittedName>
        <fullName evidence="12">TATA-binding protein-associated factor mot1</fullName>
    </submittedName>
</protein>
<dbReference type="PANTHER" id="PTHR36498:SF1">
    <property type="entry name" value="TATA-BINDING PROTEIN-ASSOCIATED FACTOR 172"/>
    <property type="match status" value="1"/>
</dbReference>
<keyword evidence="7" id="KW-0238">DNA-binding</keyword>
<dbReference type="GO" id="GO:0016887">
    <property type="term" value="F:ATP hydrolysis activity"/>
    <property type="evidence" value="ECO:0007669"/>
    <property type="project" value="InterPro"/>
</dbReference>
<sequence length="1802" mass="198620">MTTRLDRLLSLLDSGATPAVRSTAARQIGGIQKQHPDELFNLINRVYEYLGKKSWDTRVAAAQAIEAICRQVDEWDPSGNDDVKPQDQDWLRFSQFNVDSVLKHGKKLLGSAGTEYDDGLQGLDAQARVAAQRAQVKKQLGLGAEFLDEDLLDDKDLGADDYVKPSVTPQKRKSVDSAEEEEEEPAIDMSKLSARERNRMKRRARMEGKKKKVDMGPKKKGTNGATEERQVDVTEQSSGAIVVETRKDMRAAFSMSAGSWVFESVAEVLTVDLFDARWETRHGAGMALRELFKQHGYGAGRVAGASREINGQRNQGFLEDMCVRLLCVFALDRFGDFVSDHVVAPVRETCAQALGVMSQFLEPSRMKELQGALLHLIERGEAGGVWEVRHAGLAGLRYVVAVRRDLAGQLGPAALDAALAGLRDNDDDVRGVSAATLGPLVDSVATFQPQRILDVVDGVWAALSGDDLAASVGGVMDLLAKLFAQPLVREAVADAARENPAQYAFSRLIPRLYPFLRHVLAGVRRAVVQALQTFAEITSDEGELWVDDTCLRLVMENLILEAHTDIHEASARLWRALLELLDRCNVCVDKVVSEDWVGVLFFLVSIPIGRQLPAELFKGTAGAGDAAMRQQDVGLVGRDAIVRCRVSVATALGQLAAAKWSSPEKQTKAFAFLKHALSSGWALKMQLAAIIVEEAAMTKTTEPLVEPAELDAVLSLATIHDAAAGIPPVRSACQALVEAMTHARIHAAPAQLPDPFTLRDAQAIVAIPFEAPVRSKLHDIRKRVQAVISEAEAHEQAVLGTVRAAAAAAVVATGQLPAKLNAIIRAVMASIRAEECQLLQTRAAWAAARMASLCYAAQPPRTAAADKLVANIAALACADPWTAPVFADRKQQRDAILLLEVVQHEQNDAQMLAAAQASAQQASNPRGSAAKKKQPADVVPLVPTLVLSEEQARDRAARITVRGAESTLAALARQFGPSLFNDVPRLWECVSGAPRAVYGDDVQETCADDILDAADKLLAADDTHSQAVIDALRVVQALAPALDSALHEQLLVLLRWAAASVACQFAAVRHVAARAVAAVAGVATAPAMLLFIRSILPRLRDTARAHRRQGTAEAVYYVVQRLDEQVLPYVPFLMVPVLGRMSDPNEQTRLVCTNCFAQLLKLVPLEADIPDPPEFPSELVAQRAHERQFLAQLLDPSRRESFKIPVLIKATLRKYQQEGVDWLAFLNKYELHGVLCDDMGLGKTLQTICIIASDHHLRRERFRETEGRAPDSQPLPSLVVCPPTLIGHWEQEICRYTDVLKPLCYAGSPNERRPLIPQIAANAADVVIMSYDVVRNDIELLSHQHWNYCVLDEGHCIKNTKTKLTLAVKRLHARRRLILSGTPVQNNVLELWSLFDFLMPGFLGTERQFNELYSKPILQSRDAKQMSQTQAAGESALKALHKQVLPFLLRRMKEDVLQDLPPKIIQDYYCDLSPLQKFLYEEFARSTVTGSLRKSLGIKEEDESTQIAANGDDKKQATHVFQALQYLRKLCNHPALVLTPKHPLYDQVTADLASRNADLHTLDIAPKLQALKELLNQCGIGIAEEEDSSTQMVSASHRVLIFCQHKEMIERIEQDLFTRSMPTVTYRRVDGTVEARRRQEIVTQFNADPSIDCLLLTTHVGGLGLNLTGADTVIFVEHDYNPAMDLQAMDRAHRLGQTRVVNVYRLITRNTLEEKIMNVQAFKLHVANSIVNQQNAGLASMNTNELLDLFDVSPPKNKSEKKEQQGPAKSISKALEGLEELWDTSQYDDEYNLDQFIESLDQ</sequence>
<dbReference type="OrthoDB" id="10252227at2759"/>
<keyword evidence="3" id="KW-0547">Nucleotide-binding</keyword>
<dbReference type="SUPFAM" id="SSF52540">
    <property type="entry name" value="P-loop containing nucleoside triphosphate hydrolases"/>
    <property type="match status" value="2"/>
</dbReference>
<dbReference type="Gene3D" id="3.40.50.10810">
    <property type="entry name" value="Tandem AAA-ATPase domain"/>
    <property type="match status" value="1"/>
</dbReference>
<dbReference type="CDD" id="cd17999">
    <property type="entry name" value="DEXHc_Mot1"/>
    <property type="match status" value="1"/>
</dbReference>
<dbReference type="SUPFAM" id="SSF48371">
    <property type="entry name" value="ARM repeat"/>
    <property type="match status" value="1"/>
</dbReference>
<evidence type="ECO:0000256" key="9">
    <source>
        <dbReference type="SAM" id="MobiDB-lite"/>
    </source>
</evidence>
<dbReference type="FunFam" id="3.40.50.10810:FF:000042">
    <property type="entry name" value="SNF2 family helicase-like protein"/>
    <property type="match status" value="1"/>
</dbReference>
<proteinExistence type="predicted"/>
<dbReference type="PROSITE" id="PS51194">
    <property type="entry name" value="HELICASE_CTER"/>
    <property type="match status" value="1"/>
</dbReference>
<dbReference type="InterPro" id="IPR022707">
    <property type="entry name" value="Mot1_central_dom"/>
</dbReference>
<dbReference type="SMART" id="SM00487">
    <property type="entry name" value="DEXDc"/>
    <property type="match status" value="1"/>
</dbReference>
<dbReference type="FunFam" id="3.40.50.300:FF:001793">
    <property type="entry name" value="TATA-binding protein-associated factor"/>
    <property type="match status" value="1"/>
</dbReference>
<evidence type="ECO:0000256" key="1">
    <source>
        <dbReference type="ARBA" id="ARBA00004123"/>
    </source>
</evidence>
<evidence type="ECO:0000256" key="4">
    <source>
        <dbReference type="ARBA" id="ARBA00022801"/>
    </source>
</evidence>
<evidence type="ECO:0000256" key="6">
    <source>
        <dbReference type="ARBA" id="ARBA00022840"/>
    </source>
</evidence>
<comment type="subcellular location">
    <subcellularLocation>
        <location evidence="1">Nucleus</location>
    </subcellularLocation>
</comment>
<dbReference type="EMBL" id="JANBUW010000005">
    <property type="protein sequence ID" value="KAJ2852119.1"/>
    <property type="molecule type" value="Genomic_DNA"/>
</dbReference>
<dbReference type="GO" id="GO:0005634">
    <property type="term" value="C:nucleus"/>
    <property type="evidence" value="ECO:0007669"/>
    <property type="project" value="UniProtKB-SubCell"/>
</dbReference>
<gene>
    <name evidence="12" type="primary">MOT1</name>
    <name evidence="12" type="ORF">IWW36_000498</name>
</gene>
<dbReference type="Gene3D" id="1.25.10.10">
    <property type="entry name" value="Leucine-rich Repeat Variant"/>
    <property type="match status" value="2"/>
</dbReference>
<evidence type="ECO:0000256" key="7">
    <source>
        <dbReference type="ARBA" id="ARBA00023125"/>
    </source>
</evidence>
<keyword evidence="4" id="KW-0378">Hydrolase</keyword>
<dbReference type="GO" id="GO:0005524">
    <property type="term" value="F:ATP binding"/>
    <property type="evidence" value="ECO:0007669"/>
    <property type="project" value="UniProtKB-KW"/>
</dbReference>
<keyword evidence="6" id="KW-0067">ATP-binding</keyword>
<evidence type="ECO:0000259" key="11">
    <source>
        <dbReference type="PROSITE" id="PS51194"/>
    </source>
</evidence>
<dbReference type="PROSITE" id="PS51192">
    <property type="entry name" value="HELICASE_ATP_BIND_1"/>
    <property type="match status" value="1"/>
</dbReference>
<dbReference type="SMART" id="SM00490">
    <property type="entry name" value="HELICc"/>
    <property type="match status" value="1"/>
</dbReference>
<dbReference type="PANTHER" id="PTHR36498">
    <property type="entry name" value="TATA-BINDING PROTEIN-ASSOCIATED FACTOR 172"/>
    <property type="match status" value="1"/>
</dbReference>
<dbReference type="GO" id="GO:0017025">
    <property type="term" value="F:TBP-class protein binding"/>
    <property type="evidence" value="ECO:0007669"/>
    <property type="project" value="InterPro"/>
</dbReference>
<name>A0A9W8M2F4_9FUNG</name>
<evidence type="ECO:0000256" key="8">
    <source>
        <dbReference type="ARBA" id="ARBA00023242"/>
    </source>
</evidence>
<dbReference type="InterPro" id="IPR011989">
    <property type="entry name" value="ARM-like"/>
</dbReference>
<feature type="domain" description="Helicase C-terminal" evidence="11">
    <location>
        <begin position="1574"/>
        <end position="1738"/>
    </location>
</feature>
<dbReference type="Pfam" id="PF00176">
    <property type="entry name" value="SNF2-rel_dom"/>
    <property type="match status" value="1"/>
</dbReference>
<keyword evidence="8" id="KW-0539">Nucleus</keyword>
<dbReference type="InterPro" id="IPR044972">
    <property type="entry name" value="Mot1"/>
</dbReference>
<dbReference type="InterPro" id="IPR044078">
    <property type="entry name" value="Mot1_ATP-bd"/>
</dbReference>
<dbReference type="CDD" id="cd18793">
    <property type="entry name" value="SF2_C_SNF"/>
    <property type="match status" value="1"/>
</dbReference>
<feature type="compositionally biased region" description="Basic residues" evidence="9">
    <location>
        <begin position="198"/>
        <end position="212"/>
    </location>
</feature>
<dbReference type="InterPro" id="IPR014001">
    <property type="entry name" value="Helicase_ATP-bd"/>
</dbReference>
<dbReference type="Pfam" id="PF00271">
    <property type="entry name" value="Helicase_C"/>
    <property type="match status" value="1"/>
</dbReference>
<dbReference type="Proteomes" id="UP001139887">
    <property type="component" value="Unassembled WGS sequence"/>
</dbReference>
<organism evidence="12 13">
    <name type="scientific">Coemansia brasiliensis</name>
    <dbReference type="NCBI Taxonomy" id="2650707"/>
    <lineage>
        <taxon>Eukaryota</taxon>
        <taxon>Fungi</taxon>
        <taxon>Fungi incertae sedis</taxon>
        <taxon>Zoopagomycota</taxon>
        <taxon>Kickxellomycotina</taxon>
        <taxon>Kickxellomycetes</taxon>
        <taxon>Kickxellales</taxon>
        <taxon>Kickxellaceae</taxon>
        <taxon>Coemansia</taxon>
    </lineage>
</organism>
<evidence type="ECO:0000256" key="5">
    <source>
        <dbReference type="ARBA" id="ARBA00022806"/>
    </source>
</evidence>
<feature type="compositionally biased region" description="Acidic residues" evidence="9">
    <location>
        <begin position="177"/>
        <end position="186"/>
    </location>
</feature>
<keyword evidence="5" id="KW-0347">Helicase</keyword>
<evidence type="ECO:0000313" key="13">
    <source>
        <dbReference type="Proteomes" id="UP001139887"/>
    </source>
</evidence>
<keyword evidence="13" id="KW-1185">Reference proteome</keyword>
<keyword evidence="2" id="KW-0677">Repeat</keyword>
<evidence type="ECO:0000313" key="12">
    <source>
        <dbReference type="EMBL" id="KAJ2852119.1"/>
    </source>
</evidence>
<dbReference type="InterPro" id="IPR000330">
    <property type="entry name" value="SNF2_N"/>
</dbReference>
<dbReference type="InterPro" id="IPR049730">
    <property type="entry name" value="SNF2/RAD54-like_C"/>
</dbReference>
<evidence type="ECO:0000256" key="2">
    <source>
        <dbReference type="ARBA" id="ARBA00022737"/>
    </source>
</evidence>
<dbReference type="InterPro" id="IPR001650">
    <property type="entry name" value="Helicase_C-like"/>
</dbReference>
<reference evidence="12" key="1">
    <citation type="submission" date="2022-07" db="EMBL/GenBank/DDBJ databases">
        <title>Phylogenomic reconstructions and comparative analyses of Kickxellomycotina fungi.</title>
        <authorList>
            <person name="Reynolds N.K."/>
            <person name="Stajich J.E."/>
            <person name="Barry K."/>
            <person name="Grigoriev I.V."/>
            <person name="Crous P."/>
            <person name="Smith M.E."/>
        </authorList>
    </citation>
    <scope>NUCLEOTIDE SEQUENCE</scope>
    <source>
        <strain evidence="12">NRRL 1566</strain>
    </source>
</reference>
<dbReference type="Gene3D" id="3.40.50.300">
    <property type="entry name" value="P-loop containing nucleotide triphosphate hydrolases"/>
    <property type="match status" value="1"/>
</dbReference>